<evidence type="ECO:0000256" key="7">
    <source>
        <dbReference type="ARBA" id="ARBA00022679"/>
    </source>
</evidence>
<dbReference type="EC" id="2.1.1.67" evidence="4 9"/>
<keyword evidence="5 9" id="KW-0963">Cytoplasm</keyword>
<dbReference type="GO" id="GO:0005737">
    <property type="term" value="C:cytoplasm"/>
    <property type="evidence" value="ECO:0007669"/>
    <property type="project" value="UniProtKB-SubCell"/>
</dbReference>
<dbReference type="EMBL" id="MPRL01000015">
    <property type="protein sequence ID" value="OOZ41038.1"/>
    <property type="molecule type" value="Genomic_DNA"/>
</dbReference>
<evidence type="ECO:0000256" key="3">
    <source>
        <dbReference type="ARBA" id="ARBA00008145"/>
    </source>
</evidence>
<dbReference type="OrthoDB" id="9778208at2"/>
<dbReference type="RefSeq" id="WP_078483149.1">
    <property type="nucleotide sequence ID" value="NZ_MPRL01000015.1"/>
</dbReference>
<dbReference type="InterPro" id="IPR022474">
    <property type="entry name" value="Thiopur_S-MeTfrase_Se/Te_detox"/>
</dbReference>
<evidence type="ECO:0000313" key="10">
    <source>
        <dbReference type="EMBL" id="OOZ41038.1"/>
    </source>
</evidence>
<gene>
    <name evidence="9" type="primary">tpm</name>
    <name evidence="10" type="ORF">BOW53_05850</name>
</gene>
<keyword evidence="7 9" id="KW-0808">Transferase</keyword>
<evidence type="ECO:0000256" key="8">
    <source>
        <dbReference type="ARBA" id="ARBA00022691"/>
    </source>
</evidence>
<evidence type="ECO:0000256" key="6">
    <source>
        <dbReference type="ARBA" id="ARBA00022603"/>
    </source>
</evidence>
<evidence type="ECO:0000256" key="4">
    <source>
        <dbReference type="ARBA" id="ARBA00011905"/>
    </source>
</evidence>
<evidence type="ECO:0000256" key="1">
    <source>
        <dbReference type="ARBA" id="ARBA00000903"/>
    </source>
</evidence>
<dbReference type="GO" id="GO:0010038">
    <property type="term" value="P:response to metal ion"/>
    <property type="evidence" value="ECO:0007669"/>
    <property type="project" value="InterPro"/>
</dbReference>
<evidence type="ECO:0000313" key="11">
    <source>
        <dbReference type="Proteomes" id="UP000191110"/>
    </source>
</evidence>
<dbReference type="InterPro" id="IPR029063">
    <property type="entry name" value="SAM-dependent_MTases_sf"/>
</dbReference>
<keyword evidence="6 9" id="KW-0489">Methyltransferase</keyword>
<accession>A0A1T2L7F2</accession>
<feature type="binding site" evidence="9">
    <location>
        <position position="45"/>
    </location>
    <ligand>
        <name>S-adenosyl-L-methionine</name>
        <dbReference type="ChEBI" id="CHEBI:59789"/>
    </ligand>
</feature>
<name>A0A1T2L7F2_9GAMM</name>
<evidence type="ECO:0000256" key="5">
    <source>
        <dbReference type="ARBA" id="ARBA00022490"/>
    </source>
</evidence>
<evidence type="ECO:0000256" key="9">
    <source>
        <dbReference type="HAMAP-Rule" id="MF_00812"/>
    </source>
</evidence>
<dbReference type="InterPro" id="IPR008854">
    <property type="entry name" value="TPMT"/>
</dbReference>
<comment type="subcellular location">
    <subcellularLocation>
        <location evidence="2 9">Cytoplasm</location>
    </subcellularLocation>
</comment>
<dbReference type="Gene3D" id="3.40.50.150">
    <property type="entry name" value="Vaccinia Virus protein VP39"/>
    <property type="match status" value="1"/>
</dbReference>
<keyword evidence="8 9" id="KW-0949">S-adenosyl-L-methionine</keyword>
<dbReference type="PROSITE" id="PS51585">
    <property type="entry name" value="SAM_MT_TPMT"/>
    <property type="match status" value="1"/>
</dbReference>
<dbReference type="NCBIfam" id="NF009732">
    <property type="entry name" value="PRK13255.1"/>
    <property type="match status" value="1"/>
</dbReference>
<dbReference type="HAMAP" id="MF_00812">
    <property type="entry name" value="Thiopur_methtran"/>
    <property type="match status" value="1"/>
</dbReference>
<comment type="similarity">
    <text evidence="3 9">Belongs to the class I-like SAM-binding methyltransferase superfamily. TPMT family.</text>
</comment>
<feature type="binding site" evidence="9">
    <location>
        <position position="10"/>
    </location>
    <ligand>
        <name>S-adenosyl-L-methionine</name>
        <dbReference type="ChEBI" id="CHEBI:59789"/>
    </ligand>
</feature>
<keyword evidence="11" id="KW-1185">Reference proteome</keyword>
<dbReference type="PANTHER" id="PTHR10259">
    <property type="entry name" value="THIOPURINE S-METHYLTRANSFERASE"/>
    <property type="match status" value="1"/>
</dbReference>
<comment type="catalytic activity">
    <reaction evidence="1 9">
        <text>S-adenosyl-L-methionine + a thiopurine = S-adenosyl-L-homocysteine + a thiopurine S-methylether.</text>
        <dbReference type="EC" id="2.1.1.67"/>
    </reaction>
</comment>
<dbReference type="SUPFAM" id="SSF53335">
    <property type="entry name" value="S-adenosyl-L-methionine-dependent methyltransferases"/>
    <property type="match status" value="1"/>
</dbReference>
<dbReference type="FunFam" id="3.40.50.150:FF:000101">
    <property type="entry name" value="Thiopurine S-methyltransferase"/>
    <property type="match status" value="1"/>
</dbReference>
<evidence type="ECO:0000256" key="2">
    <source>
        <dbReference type="ARBA" id="ARBA00004496"/>
    </source>
</evidence>
<dbReference type="GO" id="GO:0008119">
    <property type="term" value="F:thiopurine S-methyltransferase activity"/>
    <property type="evidence" value="ECO:0007669"/>
    <property type="project" value="UniProtKB-UniRule"/>
</dbReference>
<protein>
    <recommendedName>
        <fullName evidence="4 9">Thiopurine S-methyltransferase</fullName>
        <ecNumber evidence="4 9">2.1.1.67</ecNumber>
    </recommendedName>
    <alternativeName>
        <fullName evidence="9">Thiopurine methyltransferase</fullName>
    </alternativeName>
</protein>
<dbReference type="GO" id="GO:0032259">
    <property type="term" value="P:methylation"/>
    <property type="evidence" value="ECO:0007669"/>
    <property type="project" value="UniProtKB-KW"/>
</dbReference>
<dbReference type="InterPro" id="IPR025835">
    <property type="entry name" value="Thiopurine_S-MeTrfase"/>
</dbReference>
<dbReference type="NCBIfam" id="TIGR03840">
    <property type="entry name" value="TMPT_Se_Te"/>
    <property type="match status" value="1"/>
</dbReference>
<dbReference type="AlphaFoldDB" id="A0A1T2L7F2"/>
<proteinExistence type="inferred from homology"/>
<sequence>MDSEFWKTRWQNNEIGFHQDEVNLHLEQYWDQLGVAEGGTIFVPLCGKSRDMLWLRSQGYRVIGVELSELAVEQFFSENEIAAERSSQEGFERWESDGLVVLCGDFFDLTANDLIDVAAIYDRASLVALPVEMRERYATHLKAITPDGAKSLLVTLDYPQQEMSGPPFAVDDGEVRRLFADSEIEMVQEIDVLAENPQFAKRGVTSMVERLYRLS</sequence>
<dbReference type="PIRSF" id="PIRSF023956">
    <property type="entry name" value="Thiopurine_S-methyltransferase"/>
    <property type="match status" value="1"/>
</dbReference>
<organism evidence="10 11">
    <name type="scientific">Solemya pervernicosa gill symbiont</name>
    <dbReference type="NCBI Taxonomy" id="642797"/>
    <lineage>
        <taxon>Bacteria</taxon>
        <taxon>Pseudomonadati</taxon>
        <taxon>Pseudomonadota</taxon>
        <taxon>Gammaproteobacteria</taxon>
        <taxon>sulfur-oxidizing symbionts</taxon>
    </lineage>
</organism>
<feature type="binding site" evidence="9">
    <location>
        <position position="123"/>
    </location>
    <ligand>
        <name>S-adenosyl-L-methionine</name>
        <dbReference type="ChEBI" id="CHEBI:59789"/>
    </ligand>
</feature>
<dbReference type="PANTHER" id="PTHR10259:SF11">
    <property type="entry name" value="THIOPURINE S-METHYLTRANSFERASE"/>
    <property type="match status" value="1"/>
</dbReference>
<feature type="binding site" evidence="9">
    <location>
        <position position="66"/>
    </location>
    <ligand>
        <name>S-adenosyl-L-methionine</name>
        <dbReference type="ChEBI" id="CHEBI:59789"/>
    </ligand>
</feature>
<comment type="caution">
    <text evidence="10">The sequence shown here is derived from an EMBL/GenBank/DDBJ whole genome shotgun (WGS) entry which is preliminary data.</text>
</comment>
<dbReference type="Proteomes" id="UP000191110">
    <property type="component" value="Unassembled WGS sequence"/>
</dbReference>
<dbReference type="Pfam" id="PF05724">
    <property type="entry name" value="TPMT"/>
    <property type="match status" value="1"/>
</dbReference>
<reference evidence="10 11" key="1">
    <citation type="submission" date="2016-11" db="EMBL/GenBank/DDBJ databases">
        <title>Mixed transmission modes and dynamic genome evolution in an obligate animal-bacterial symbiosis.</title>
        <authorList>
            <person name="Russell S.L."/>
            <person name="Corbett-Detig R.B."/>
            <person name="Cavanaugh C.M."/>
        </authorList>
    </citation>
    <scope>NUCLEOTIDE SEQUENCE [LARGE SCALE GENOMIC DNA]</scope>
    <source>
        <strain evidence="10">Sveles-Q1</strain>
    </source>
</reference>